<dbReference type="Proteomes" id="UP001497482">
    <property type="component" value="Chromosome 11"/>
</dbReference>
<organism evidence="1 2">
    <name type="scientific">Knipowitschia caucasica</name>
    <name type="common">Caucasian dwarf goby</name>
    <name type="synonym">Pomatoschistus caucasicus</name>
    <dbReference type="NCBI Taxonomy" id="637954"/>
    <lineage>
        <taxon>Eukaryota</taxon>
        <taxon>Metazoa</taxon>
        <taxon>Chordata</taxon>
        <taxon>Craniata</taxon>
        <taxon>Vertebrata</taxon>
        <taxon>Euteleostomi</taxon>
        <taxon>Actinopterygii</taxon>
        <taxon>Neopterygii</taxon>
        <taxon>Teleostei</taxon>
        <taxon>Neoteleostei</taxon>
        <taxon>Acanthomorphata</taxon>
        <taxon>Gobiaria</taxon>
        <taxon>Gobiiformes</taxon>
        <taxon>Gobioidei</taxon>
        <taxon>Gobiidae</taxon>
        <taxon>Gobiinae</taxon>
        <taxon>Knipowitschia</taxon>
    </lineage>
</organism>
<name>A0AAV2JEF3_KNICA</name>
<gene>
    <name evidence="1" type="ORF">KC01_LOCUS5864</name>
</gene>
<dbReference type="EMBL" id="OZ035833">
    <property type="protein sequence ID" value="CAL1574095.1"/>
    <property type="molecule type" value="Genomic_DNA"/>
</dbReference>
<protein>
    <submittedName>
        <fullName evidence="1">Uncharacterized protein</fullName>
    </submittedName>
</protein>
<dbReference type="AlphaFoldDB" id="A0AAV2JEF3"/>
<accession>A0AAV2JEF3</accession>
<proteinExistence type="predicted"/>
<sequence length="114" mass="12146">MTAELKAGGCPSVVPRFPPHQERYGVMDEAQSTQARHMQRAPCVRLSGGCGGSEEAGRAGWGAAQTGHMTIKRWHNETQLARIPEGGEDKVTALIDARSTTAGGRALHPSPEEV</sequence>
<evidence type="ECO:0000313" key="2">
    <source>
        <dbReference type="Proteomes" id="UP001497482"/>
    </source>
</evidence>
<evidence type="ECO:0000313" key="1">
    <source>
        <dbReference type="EMBL" id="CAL1574095.1"/>
    </source>
</evidence>
<keyword evidence="2" id="KW-1185">Reference proteome</keyword>
<reference evidence="1 2" key="1">
    <citation type="submission" date="2024-04" db="EMBL/GenBank/DDBJ databases">
        <authorList>
            <person name="Waldvogel A.-M."/>
            <person name="Schoenle A."/>
        </authorList>
    </citation>
    <scope>NUCLEOTIDE SEQUENCE [LARGE SCALE GENOMIC DNA]</scope>
</reference>